<proteinExistence type="predicted"/>
<accession>A0AAP0HSU5</accession>
<dbReference type="AlphaFoldDB" id="A0AAP0HSU5"/>
<reference evidence="2 3" key="1">
    <citation type="submission" date="2024-01" db="EMBL/GenBank/DDBJ databases">
        <title>Genome assemblies of Stephania.</title>
        <authorList>
            <person name="Yang L."/>
        </authorList>
    </citation>
    <scope>NUCLEOTIDE SEQUENCE [LARGE SCALE GENOMIC DNA]</scope>
    <source>
        <strain evidence="2">JXDWG</strain>
        <tissue evidence="2">Leaf</tissue>
    </source>
</reference>
<sequence length="95" mass="10519">MEETPLPSLSSTLFSLSPSLTTSQSLFSFFQFLTSSSLLLSTTNNKKSPNPSSSTRNIKTSPQIQFTLKKNSKSHYSPSQRPQRMTNNNLNSSSL</sequence>
<dbReference type="EMBL" id="JBBNAG010000011">
    <property type="protein sequence ID" value="KAK9094395.1"/>
    <property type="molecule type" value="Genomic_DNA"/>
</dbReference>
<dbReference type="Proteomes" id="UP001419268">
    <property type="component" value="Unassembled WGS sequence"/>
</dbReference>
<protein>
    <submittedName>
        <fullName evidence="2">Uncharacterized protein</fullName>
    </submittedName>
</protein>
<name>A0AAP0HSU5_9MAGN</name>
<feature type="region of interest" description="Disordered" evidence="1">
    <location>
        <begin position="41"/>
        <end position="95"/>
    </location>
</feature>
<evidence type="ECO:0000313" key="2">
    <source>
        <dbReference type="EMBL" id="KAK9094395.1"/>
    </source>
</evidence>
<keyword evidence="3" id="KW-1185">Reference proteome</keyword>
<comment type="caution">
    <text evidence="2">The sequence shown here is derived from an EMBL/GenBank/DDBJ whole genome shotgun (WGS) entry which is preliminary data.</text>
</comment>
<gene>
    <name evidence="2" type="ORF">Scep_025864</name>
</gene>
<feature type="compositionally biased region" description="Low complexity" evidence="1">
    <location>
        <begin position="41"/>
        <end position="55"/>
    </location>
</feature>
<feature type="compositionally biased region" description="Polar residues" evidence="1">
    <location>
        <begin position="56"/>
        <end position="95"/>
    </location>
</feature>
<evidence type="ECO:0000313" key="3">
    <source>
        <dbReference type="Proteomes" id="UP001419268"/>
    </source>
</evidence>
<organism evidence="2 3">
    <name type="scientific">Stephania cephalantha</name>
    <dbReference type="NCBI Taxonomy" id="152367"/>
    <lineage>
        <taxon>Eukaryota</taxon>
        <taxon>Viridiplantae</taxon>
        <taxon>Streptophyta</taxon>
        <taxon>Embryophyta</taxon>
        <taxon>Tracheophyta</taxon>
        <taxon>Spermatophyta</taxon>
        <taxon>Magnoliopsida</taxon>
        <taxon>Ranunculales</taxon>
        <taxon>Menispermaceae</taxon>
        <taxon>Menispermoideae</taxon>
        <taxon>Cissampelideae</taxon>
        <taxon>Stephania</taxon>
    </lineage>
</organism>
<evidence type="ECO:0000256" key="1">
    <source>
        <dbReference type="SAM" id="MobiDB-lite"/>
    </source>
</evidence>